<comment type="similarity">
    <text evidence="6 7">Belongs to the imidazoleglycerol-phosphate dehydratase family.</text>
</comment>
<dbReference type="InterPro" id="IPR000807">
    <property type="entry name" value="ImidazoleglycerolP_deHydtase"/>
</dbReference>
<dbReference type="PANTHER" id="PTHR23133:SF2">
    <property type="entry name" value="IMIDAZOLEGLYCEROL-PHOSPHATE DEHYDRATASE"/>
    <property type="match status" value="1"/>
</dbReference>
<evidence type="ECO:0000256" key="1">
    <source>
        <dbReference type="ARBA" id="ARBA00005047"/>
    </source>
</evidence>
<dbReference type="GO" id="GO:0000105">
    <property type="term" value="P:L-histidine biosynthetic process"/>
    <property type="evidence" value="ECO:0007669"/>
    <property type="project" value="UniProtKB-UniRule"/>
</dbReference>
<evidence type="ECO:0000256" key="2">
    <source>
        <dbReference type="ARBA" id="ARBA00016664"/>
    </source>
</evidence>
<keyword evidence="5 6" id="KW-0456">Lyase</keyword>
<dbReference type="HAMAP" id="MF_00076">
    <property type="entry name" value="HisB"/>
    <property type="match status" value="1"/>
</dbReference>
<dbReference type="FunFam" id="3.30.230.40:FF:000003">
    <property type="entry name" value="Imidazoleglycerol-phosphate dehydratase HisB"/>
    <property type="match status" value="1"/>
</dbReference>
<evidence type="ECO:0000256" key="3">
    <source>
        <dbReference type="ARBA" id="ARBA00022605"/>
    </source>
</evidence>
<comment type="subcellular location">
    <subcellularLocation>
        <location evidence="6 7">Cytoplasm</location>
    </subcellularLocation>
</comment>
<sequence length="194" mass="21361">MRTAVMERNTLETKVQIEINLDGTGTYEIETGIGFFDHMLAQIARHGRLDLKVHAAGDLEVDSHHTVEDVGIVLGQALQRALGEKQKICRYGEAIVPMDEALSLVAIDLSGRPFLRFRADLGKTRLGQFDLEMVEEFFRAVSVQAGMNIHIQLMDGSNLHHCCEAIFKAFGRALAGAVSIDERMVGIPSTKGVL</sequence>
<dbReference type="SUPFAM" id="SSF54211">
    <property type="entry name" value="Ribosomal protein S5 domain 2-like"/>
    <property type="match status" value="2"/>
</dbReference>
<evidence type="ECO:0000313" key="8">
    <source>
        <dbReference type="EMBL" id="TCL64268.1"/>
    </source>
</evidence>
<dbReference type="CDD" id="cd07914">
    <property type="entry name" value="IGPD"/>
    <property type="match status" value="1"/>
</dbReference>
<organism evidence="8 9">
    <name type="scientific">Hydrogenispora ethanolica</name>
    <dbReference type="NCBI Taxonomy" id="1082276"/>
    <lineage>
        <taxon>Bacteria</taxon>
        <taxon>Bacillati</taxon>
        <taxon>Bacillota</taxon>
        <taxon>Hydrogenispora</taxon>
    </lineage>
</organism>
<keyword evidence="9" id="KW-1185">Reference proteome</keyword>
<keyword evidence="6" id="KW-0963">Cytoplasm</keyword>
<dbReference type="PROSITE" id="PS00954">
    <property type="entry name" value="IGP_DEHYDRATASE_1"/>
    <property type="match status" value="1"/>
</dbReference>
<dbReference type="PANTHER" id="PTHR23133">
    <property type="entry name" value="IMIDAZOLEGLYCEROL-PHOSPHATE DEHYDRATASE HIS7"/>
    <property type="match status" value="1"/>
</dbReference>
<comment type="pathway">
    <text evidence="1 6 7">Amino-acid biosynthesis; L-histidine biosynthesis; L-histidine from 5-phospho-alpha-D-ribose 1-diphosphate: step 6/9.</text>
</comment>
<proteinExistence type="inferred from homology"/>
<keyword evidence="3 6" id="KW-0028">Amino-acid biosynthesis</keyword>
<protein>
    <recommendedName>
        <fullName evidence="2 6">Imidazoleglycerol-phosphate dehydratase</fullName>
        <shortName evidence="6">IGPD</shortName>
        <ecNumber evidence="6 7">4.2.1.19</ecNumber>
    </recommendedName>
</protein>
<dbReference type="Proteomes" id="UP000295008">
    <property type="component" value="Unassembled WGS sequence"/>
</dbReference>
<dbReference type="InterPro" id="IPR020565">
    <property type="entry name" value="ImidazoleglycerP_deHydtase_CS"/>
</dbReference>
<name>A0A4R1REC9_HYDET</name>
<evidence type="ECO:0000256" key="7">
    <source>
        <dbReference type="RuleBase" id="RU000599"/>
    </source>
</evidence>
<reference evidence="8 9" key="1">
    <citation type="submission" date="2019-03" db="EMBL/GenBank/DDBJ databases">
        <title>Genomic Encyclopedia of Type Strains, Phase IV (KMG-IV): sequencing the most valuable type-strain genomes for metagenomic binning, comparative biology and taxonomic classification.</title>
        <authorList>
            <person name="Goeker M."/>
        </authorList>
    </citation>
    <scope>NUCLEOTIDE SEQUENCE [LARGE SCALE GENOMIC DNA]</scope>
    <source>
        <strain evidence="8 9">LX-B</strain>
    </source>
</reference>
<evidence type="ECO:0000256" key="4">
    <source>
        <dbReference type="ARBA" id="ARBA00023102"/>
    </source>
</evidence>
<accession>A0A4R1REC9</accession>
<dbReference type="GO" id="GO:0005737">
    <property type="term" value="C:cytoplasm"/>
    <property type="evidence" value="ECO:0007669"/>
    <property type="project" value="UniProtKB-SubCell"/>
</dbReference>
<dbReference type="RefSeq" id="WP_132015215.1">
    <property type="nucleotide sequence ID" value="NZ_SLUN01000019.1"/>
</dbReference>
<dbReference type="NCBIfam" id="NF002114">
    <property type="entry name" value="PRK00951.2-4"/>
    <property type="match status" value="1"/>
</dbReference>
<dbReference type="FunFam" id="3.30.230.40:FF:000001">
    <property type="entry name" value="Imidazoleglycerol-phosphate dehydratase HisB"/>
    <property type="match status" value="1"/>
</dbReference>
<evidence type="ECO:0000313" key="9">
    <source>
        <dbReference type="Proteomes" id="UP000295008"/>
    </source>
</evidence>
<dbReference type="NCBIfam" id="NF002111">
    <property type="entry name" value="PRK00951.2-1"/>
    <property type="match status" value="1"/>
</dbReference>
<evidence type="ECO:0000256" key="5">
    <source>
        <dbReference type="ARBA" id="ARBA00023239"/>
    </source>
</evidence>
<dbReference type="UniPathway" id="UPA00031">
    <property type="reaction ID" value="UER00011"/>
</dbReference>
<dbReference type="Pfam" id="PF00475">
    <property type="entry name" value="IGPD"/>
    <property type="match status" value="1"/>
</dbReference>
<dbReference type="InterPro" id="IPR038494">
    <property type="entry name" value="IGPD_sf"/>
</dbReference>
<comment type="caution">
    <text evidence="8">The sequence shown here is derived from an EMBL/GenBank/DDBJ whole genome shotgun (WGS) entry which is preliminary data.</text>
</comment>
<dbReference type="GO" id="GO:0004424">
    <property type="term" value="F:imidazoleglycerol-phosphate dehydratase activity"/>
    <property type="evidence" value="ECO:0007669"/>
    <property type="project" value="UniProtKB-UniRule"/>
</dbReference>
<evidence type="ECO:0000256" key="6">
    <source>
        <dbReference type="HAMAP-Rule" id="MF_00076"/>
    </source>
</evidence>
<dbReference type="EC" id="4.2.1.19" evidence="6 7"/>
<dbReference type="PROSITE" id="PS00955">
    <property type="entry name" value="IGP_DEHYDRATASE_2"/>
    <property type="match status" value="1"/>
</dbReference>
<comment type="catalytic activity">
    <reaction evidence="6 7">
        <text>D-erythro-1-(imidazol-4-yl)glycerol 3-phosphate = 3-(imidazol-4-yl)-2-oxopropyl phosphate + H2O</text>
        <dbReference type="Rhea" id="RHEA:11040"/>
        <dbReference type="ChEBI" id="CHEBI:15377"/>
        <dbReference type="ChEBI" id="CHEBI:57766"/>
        <dbReference type="ChEBI" id="CHEBI:58278"/>
        <dbReference type="EC" id="4.2.1.19"/>
    </reaction>
</comment>
<dbReference type="InterPro" id="IPR020568">
    <property type="entry name" value="Ribosomal_Su5_D2-typ_SF"/>
</dbReference>
<keyword evidence="4 6" id="KW-0368">Histidine biosynthesis</keyword>
<dbReference type="AlphaFoldDB" id="A0A4R1REC9"/>
<dbReference type="OrthoDB" id="9790411at2"/>
<dbReference type="Gene3D" id="3.30.230.40">
    <property type="entry name" value="Imidazole glycerol phosphate dehydratase, domain 1"/>
    <property type="match status" value="2"/>
</dbReference>
<gene>
    <name evidence="6" type="primary">hisB</name>
    <name evidence="8" type="ORF">EDC14_101974</name>
</gene>
<dbReference type="NCBIfam" id="NF002107">
    <property type="entry name" value="PRK00951.1-2"/>
    <property type="match status" value="1"/>
</dbReference>
<dbReference type="EMBL" id="SLUN01000019">
    <property type="protein sequence ID" value="TCL64268.1"/>
    <property type="molecule type" value="Genomic_DNA"/>
</dbReference>